<gene>
    <name evidence="6" type="ordered locus">P9303_18431</name>
</gene>
<dbReference type="PANTHER" id="PTHR34457">
    <property type="entry name" value="EMBRYO DEFECTIVE 2410"/>
    <property type="match status" value="1"/>
</dbReference>
<dbReference type="KEGG" id="pmf:P9303_18431"/>
<comment type="subcellular location">
    <subcellularLocation>
        <location evidence="1">Membrane</location>
        <topology evidence="1">Single-pass membrane protein</topology>
    </subcellularLocation>
</comment>
<dbReference type="EMBL" id="CP000554">
    <property type="protein sequence ID" value="ABM78585.1"/>
    <property type="molecule type" value="Genomic_DNA"/>
</dbReference>
<feature type="domain" description="Translocation and assembly module TamB C-terminal" evidence="5">
    <location>
        <begin position="1037"/>
        <end position="1478"/>
    </location>
</feature>
<dbReference type="GO" id="GO:0005886">
    <property type="term" value="C:plasma membrane"/>
    <property type="evidence" value="ECO:0007669"/>
    <property type="project" value="InterPro"/>
</dbReference>
<name>A2CAS5_PROM3</name>
<accession>A2CAS5</accession>
<organism evidence="6 7">
    <name type="scientific">Prochlorococcus marinus (strain MIT 9303)</name>
    <dbReference type="NCBI Taxonomy" id="59922"/>
    <lineage>
        <taxon>Bacteria</taxon>
        <taxon>Bacillati</taxon>
        <taxon>Cyanobacteriota</taxon>
        <taxon>Cyanophyceae</taxon>
        <taxon>Synechococcales</taxon>
        <taxon>Prochlorococcaceae</taxon>
        <taxon>Prochlorococcus</taxon>
    </lineage>
</organism>
<dbReference type="HOGENOM" id="CLU_260002_0_0_3"/>
<evidence type="ECO:0000256" key="4">
    <source>
        <dbReference type="ARBA" id="ARBA00023136"/>
    </source>
</evidence>
<reference evidence="6 7" key="1">
    <citation type="journal article" date="2007" name="PLoS Genet.">
        <title>Patterns and implications of gene gain and loss in the evolution of Prochlorococcus.</title>
        <authorList>
            <person name="Kettler G.C."/>
            <person name="Martiny A.C."/>
            <person name="Huang K."/>
            <person name="Zucker J."/>
            <person name="Coleman M.L."/>
            <person name="Rodrigue S."/>
            <person name="Chen F."/>
            <person name="Lapidus A."/>
            <person name="Ferriera S."/>
            <person name="Johnson J."/>
            <person name="Steglich C."/>
            <person name="Church G.M."/>
            <person name="Richardson P."/>
            <person name="Chisholm S.W."/>
        </authorList>
    </citation>
    <scope>NUCLEOTIDE SEQUENCE [LARGE SCALE GENOMIC DNA]</scope>
    <source>
        <strain evidence="6 7">MIT 9303</strain>
    </source>
</reference>
<dbReference type="InterPro" id="IPR007452">
    <property type="entry name" value="TamB_C"/>
</dbReference>
<protein>
    <recommendedName>
        <fullName evidence="5">Translocation and assembly module TamB C-terminal domain-containing protein</fullName>
    </recommendedName>
</protein>
<dbReference type="Pfam" id="PF04357">
    <property type="entry name" value="TamB"/>
    <property type="match status" value="1"/>
</dbReference>
<dbReference type="PANTHER" id="PTHR34457:SF3">
    <property type="entry name" value="PROTEIN TIC236, CHLOROPLASTIC"/>
    <property type="match status" value="1"/>
</dbReference>
<keyword evidence="3" id="KW-1133">Transmembrane helix</keyword>
<dbReference type="GO" id="GO:0009306">
    <property type="term" value="P:protein secretion"/>
    <property type="evidence" value="ECO:0007669"/>
    <property type="project" value="InterPro"/>
</dbReference>
<evidence type="ECO:0000256" key="3">
    <source>
        <dbReference type="ARBA" id="ARBA00022989"/>
    </source>
</evidence>
<dbReference type="STRING" id="59922.P9303_18431"/>
<evidence type="ECO:0000313" key="6">
    <source>
        <dbReference type="EMBL" id="ABM78585.1"/>
    </source>
</evidence>
<keyword evidence="2" id="KW-0812">Transmembrane</keyword>
<sequence>MGQKSQSLAKGRWKRPAVLLLTSSLVVWVGADRVVAALLERLRPQLEQQLSKPLGHPLKIGAYQGLRPWGMAIGPTEVLSGSHDDSTASLSGLTISLAPIASLLRLRPVAVLTLEGSRLTLRRNHKGFYWVPGPSKGEPPPKVDLQLRLTQPARVRIEPANLEFTATTRADLQLAEGWANGSVQFVLPDRGRFFLKGRGRWDRLELEAHARLDQISLKPLQGLLPGTLPMQMQGQIGGDLQVSLNQGRMGCKGSLSLVRFQLAGGPLKKSLSSREAKINCRQDRLQLPLSQWRYGPWTASLKGGARLNHSYNLDLKVNQRQQGHAFQARINGPWHEPNLHASGRWILAPKIPVDGPLQLNLQMRTNWRNPKAFRAVIDTFDVRGPGLQVRARGPLYPELGLSTQRLEFAGPAWQRIPVLADLLGSQSLIKGKLQLEGPSSSPQLQLSLAQQGNPLLETWSLRAGWSADSGLLRLRQFNSPLLKVVADLPLSVDQGRLRSGELQANLNLSPFPLARIGPLLGTSLAGTLAASGQVRGPFSALRPNLSLRVVNPEAGGLRLLEDWQGNLAGLPTGGSTLLMESVGAVIPGQLSARLGRDWLPQELAINRGDGRLSLNGIPARYLWELNNFKVDGIEAALSSKQRFEGVYGQLSGSGSLGLQPLAMEGQVTISNPGLMGLQFQQALLQGRVANQRYKMTGELLPADTGQINLAAGGRLGGELSAKAKARGLSARWLISSAEQLSNFNDVLPASIGRAQDLGTLLMQTLGRSLDDQLKVLAAAQASVNRFDQQNRRSKIIHPEDLRGQIDAVIDLKGPDLSKLNLGLKASGHLWTESEDQDHALQVKPIFASIQGPLHGGEGSFSLLHVPFSLLSLVAPLPQALRGALGLSGRYNLRRGTHEITADLVMESARLAESKLSLDKGQILLNDALLNLDFALRSSSSKEAVTITGQVPLDPSLPIDVRVESHGDGLHFLADFAEGAVAWKGGNSDLKLLFSGSLSAPQANGFLVVQNGEFVVMEQVVKGLEAAMVFDFNRLEVQRLKAKIGSKGILQGAGSIALLRPAPEDQPLTIEISKSRFKLPKADVGVAAKLKFTGALLKPLIGGELTIKEGTISPAGSGLLRPINSAIQSTKRPGAGEAIATSSSPKVVNANTLLEEQWDFKKPLVLLGPDVDVSRRKMLSSVIPNIPSISFDNLRLKLGPNLRITANALANFSTEGLLSLNGPLDPKLQARGVIRLLNGRLNLFTTFFSLDQRAANVAVFTPSLGLIPYVDVAMNSQVSDSISIGTDSNAASANVFDTNGTGALGAGGQFRLIKVMVKAEGPANRLFQNIDLRSSPSLPRAQLLGLIGGNSLAGLSGEGGGAALATVIGQSLLTPVLGTISDAFSQRMQIALYPAYVSPVVTSQQERVSGQVPPTLEVVTDIGIDITKRLNVSILATPDRNDIPPQGTLTYQISPSMNLSGSVDSQGIWQSQLQLFFRF</sequence>
<evidence type="ECO:0000256" key="2">
    <source>
        <dbReference type="ARBA" id="ARBA00022692"/>
    </source>
</evidence>
<dbReference type="BioCyc" id="PMAR59922:G1G80-1598-MONOMER"/>
<evidence type="ECO:0000259" key="5">
    <source>
        <dbReference type="Pfam" id="PF04357"/>
    </source>
</evidence>
<dbReference type="InterPro" id="IPR053022">
    <property type="entry name" value="Chloroplast_translocon_comp"/>
</dbReference>
<keyword evidence="4" id="KW-0472">Membrane</keyword>
<evidence type="ECO:0000313" key="7">
    <source>
        <dbReference type="Proteomes" id="UP000002274"/>
    </source>
</evidence>
<proteinExistence type="predicted"/>
<evidence type="ECO:0000256" key="1">
    <source>
        <dbReference type="ARBA" id="ARBA00004167"/>
    </source>
</evidence>
<dbReference type="Proteomes" id="UP000002274">
    <property type="component" value="Chromosome"/>
</dbReference>